<dbReference type="SUPFAM" id="SSF53850">
    <property type="entry name" value="Periplasmic binding protein-like II"/>
    <property type="match status" value="1"/>
</dbReference>
<dbReference type="InterPro" id="IPR001638">
    <property type="entry name" value="Solute-binding_3/MltF_N"/>
</dbReference>
<reference evidence="3" key="1">
    <citation type="submission" date="2015-05" db="EMBL/GenBank/DDBJ databases">
        <authorList>
            <person name="Rattei Thomas"/>
        </authorList>
    </citation>
    <scope>NUCLEOTIDE SEQUENCE</scope>
    <source>
        <strain evidence="3">DC9</strain>
    </source>
</reference>
<dbReference type="PANTHER" id="PTHR35936">
    <property type="entry name" value="MEMBRANE-BOUND LYTIC MUREIN TRANSGLYCOSYLASE F"/>
    <property type="match status" value="1"/>
</dbReference>
<dbReference type="Gene3D" id="3.40.190.10">
    <property type="entry name" value="Periplasmic binding protein-like II"/>
    <property type="match status" value="2"/>
</dbReference>
<name>A0A0F7WSU7_CHLPN</name>
<evidence type="ECO:0000259" key="2">
    <source>
        <dbReference type="SMART" id="SM00062"/>
    </source>
</evidence>
<organism evidence="3">
    <name type="scientific">Chlamydia pneumoniae</name>
    <name type="common">Chlamydophila pneumoniae</name>
    <dbReference type="NCBI Taxonomy" id="83558"/>
    <lineage>
        <taxon>Bacteria</taxon>
        <taxon>Pseudomonadati</taxon>
        <taxon>Chlamydiota</taxon>
        <taxon>Chlamydiia</taxon>
        <taxon>Chlamydiales</taxon>
        <taxon>Chlamydiaceae</taxon>
        <taxon>Chlamydia/Chlamydophila group</taxon>
        <taxon>Chlamydia</taxon>
    </lineage>
</organism>
<dbReference type="InterPro" id="IPR037297">
    <property type="entry name" value="ArtJ_PBP2"/>
</dbReference>
<protein>
    <submittedName>
        <fullName evidence="3">Probable ABC transporter arginine-binding protein ArtJ</fullName>
    </submittedName>
</protein>
<dbReference type="PANTHER" id="PTHR35936:SF17">
    <property type="entry name" value="ARGININE-BINDING EXTRACELLULAR PROTEIN ARTP"/>
    <property type="match status" value="1"/>
</dbReference>
<sequence length="259" mass="29086">MIKQIGRFFRAFIFIMLLSLTSCESKIDRNRIWIVGTNATYPPFEYVDAQGEVVGFDIDLAKAISEKLGKQLEVREFAFDALILNLKKHRIDAILAGMSITPSRQKEIALLPYYGDEVQELMVVSKRSLETPVLPLTQYSSVAVQTGTFQEHYLLSQPGICVRSFDSTLEVIMEVRYGKSPVAVLEPSVGRVVLKDFPNLVATRLELPPECWVLGCGLGVAKDRPEEIQTIQQAITDLKSEGVIQSLTKKWQLSEVAYE</sequence>
<dbReference type="EMBL" id="LN847049">
    <property type="protein sequence ID" value="CRI42596.1"/>
    <property type="molecule type" value="Genomic_DNA"/>
</dbReference>
<evidence type="ECO:0000256" key="1">
    <source>
        <dbReference type="ARBA" id="ARBA00022729"/>
    </source>
</evidence>
<dbReference type="AlphaFoldDB" id="A0A0F7WSU7"/>
<accession>A0A0F7WSU7</accession>
<keyword evidence="1" id="KW-0732">Signal</keyword>
<dbReference type="CDD" id="cd00999">
    <property type="entry name" value="PBP2_ArtJ"/>
    <property type="match status" value="1"/>
</dbReference>
<dbReference type="PROSITE" id="PS51257">
    <property type="entry name" value="PROKAR_LIPOPROTEIN"/>
    <property type="match status" value="1"/>
</dbReference>
<feature type="domain" description="Solute-binding protein family 3/N-terminal" evidence="2">
    <location>
        <begin position="34"/>
        <end position="255"/>
    </location>
</feature>
<evidence type="ECO:0000313" key="3">
    <source>
        <dbReference type="EMBL" id="CRI42596.1"/>
    </source>
</evidence>
<gene>
    <name evidence="3" type="primary">artJ</name>
    <name evidence="3" type="ORF">BN1224_DC9_BS_00790</name>
</gene>
<dbReference type="SMART" id="SM00062">
    <property type="entry name" value="PBPb"/>
    <property type="match status" value="1"/>
</dbReference>
<proteinExistence type="predicted"/>
<dbReference type="Pfam" id="PF00497">
    <property type="entry name" value="SBP_bac_3"/>
    <property type="match status" value="1"/>
</dbReference>